<dbReference type="GO" id="GO:0001217">
    <property type="term" value="F:DNA-binding transcription repressor activity"/>
    <property type="evidence" value="ECO:0007669"/>
    <property type="project" value="TreeGrafter"/>
</dbReference>
<dbReference type="Pfam" id="PF22470">
    <property type="entry name" value="Histone_HNS_N"/>
    <property type="match status" value="1"/>
</dbReference>
<feature type="coiled-coil region" evidence="7">
    <location>
        <begin position="34"/>
        <end position="61"/>
    </location>
</feature>
<dbReference type="GO" id="GO:0005829">
    <property type="term" value="C:cytosol"/>
    <property type="evidence" value="ECO:0007669"/>
    <property type="project" value="TreeGrafter"/>
</dbReference>
<dbReference type="Gene3D" id="1.10.287.1050">
    <property type="entry name" value="H-NS histone-like proteins"/>
    <property type="match status" value="1"/>
</dbReference>
<keyword evidence="3" id="KW-0963">Cytoplasm</keyword>
<dbReference type="InterPro" id="IPR037150">
    <property type="entry name" value="H-NS_C_dom_sf"/>
</dbReference>
<dbReference type="PIRSF" id="PIRSF002096">
    <property type="entry name" value="HnS"/>
    <property type="match status" value="1"/>
</dbReference>
<evidence type="ECO:0000256" key="5">
    <source>
        <dbReference type="PIRNR" id="PIRNR002096"/>
    </source>
</evidence>
<dbReference type="Gene3D" id="4.10.430.10">
    <property type="entry name" value="Histone-like protein H-NS, C-terminal domain"/>
    <property type="match status" value="1"/>
</dbReference>
<dbReference type="SUPFAM" id="SSF81273">
    <property type="entry name" value="H-NS histone-like proteins"/>
    <property type="match status" value="2"/>
</dbReference>
<dbReference type="SMART" id="SM00528">
    <property type="entry name" value="HNS"/>
    <property type="match status" value="1"/>
</dbReference>
<dbReference type="GO" id="GO:0009295">
    <property type="term" value="C:nucleoid"/>
    <property type="evidence" value="ECO:0007669"/>
    <property type="project" value="UniProtKB-SubCell"/>
</dbReference>
<dbReference type="Pfam" id="PF00816">
    <property type="entry name" value="Histone_HNS"/>
    <property type="match status" value="1"/>
</dbReference>
<evidence type="ECO:0000256" key="6">
    <source>
        <dbReference type="PIRSR" id="PIRSR002096-1"/>
    </source>
</evidence>
<dbReference type="InterPro" id="IPR027444">
    <property type="entry name" value="H-NS_C_dom"/>
</dbReference>
<evidence type="ECO:0000256" key="3">
    <source>
        <dbReference type="ARBA" id="ARBA00022490"/>
    </source>
</evidence>
<proteinExistence type="inferred from homology"/>
<dbReference type="AlphaFoldDB" id="A0A2U8I827"/>
<dbReference type="PANTHER" id="PTHR38097:SF2">
    <property type="entry name" value="DNA-BINDING PROTEIN STPA"/>
    <property type="match status" value="1"/>
</dbReference>
<evidence type="ECO:0000256" key="4">
    <source>
        <dbReference type="ARBA" id="ARBA00023125"/>
    </source>
</evidence>
<dbReference type="RefSeq" id="WP_072549918.1">
    <property type="nucleotide sequence ID" value="NZ_CP021659.1"/>
</dbReference>
<evidence type="ECO:0000313" key="10">
    <source>
        <dbReference type="EMBL" id="AWK15277.1"/>
    </source>
</evidence>
<protein>
    <recommendedName>
        <fullName evidence="5">DNA-binding protein</fullName>
    </recommendedName>
</protein>
<comment type="similarity">
    <text evidence="2 5">Belongs to the histone-like protein H-NS family.</text>
</comment>
<feature type="DNA-binding region" evidence="6">
    <location>
        <begin position="113"/>
        <end position="118"/>
    </location>
</feature>
<organism evidence="10 11">
    <name type="scientific">Candidatus Fukatsuia symbiotica</name>
    <dbReference type="NCBI Taxonomy" id="1878942"/>
    <lineage>
        <taxon>Bacteria</taxon>
        <taxon>Pseudomonadati</taxon>
        <taxon>Pseudomonadota</taxon>
        <taxon>Gammaproteobacteria</taxon>
        <taxon>Enterobacterales</taxon>
        <taxon>Yersiniaceae</taxon>
        <taxon>Candidatus Fukatsuia</taxon>
    </lineage>
</organism>
<keyword evidence="11" id="KW-1185">Reference proteome</keyword>
<keyword evidence="7" id="KW-0175">Coiled coil</keyword>
<dbReference type="GO" id="GO:0046983">
    <property type="term" value="F:protein dimerization activity"/>
    <property type="evidence" value="ECO:0007669"/>
    <property type="project" value="InterPro"/>
</dbReference>
<gene>
    <name evidence="10" type="ORF">CCS41_00760</name>
</gene>
<evidence type="ECO:0000313" key="11">
    <source>
        <dbReference type="Proteomes" id="UP000261875"/>
    </source>
</evidence>
<feature type="compositionally biased region" description="Basic and acidic residues" evidence="8">
    <location>
        <begin position="122"/>
        <end position="136"/>
    </location>
</feature>
<dbReference type="GO" id="GO:0032993">
    <property type="term" value="C:protein-DNA complex"/>
    <property type="evidence" value="ECO:0007669"/>
    <property type="project" value="TreeGrafter"/>
</dbReference>
<dbReference type="InterPro" id="IPR001801">
    <property type="entry name" value="Histone_HNS"/>
</dbReference>
<evidence type="ECO:0000259" key="9">
    <source>
        <dbReference type="SMART" id="SM00528"/>
    </source>
</evidence>
<dbReference type="OrthoDB" id="6088948at2"/>
<dbReference type="GO" id="GO:0000976">
    <property type="term" value="F:transcription cis-regulatory region binding"/>
    <property type="evidence" value="ECO:0007669"/>
    <property type="project" value="TreeGrafter"/>
</dbReference>
<dbReference type="EMBL" id="CP021659">
    <property type="protein sequence ID" value="AWK15277.1"/>
    <property type="molecule type" value="Genomic_DNA"/>
</dbReference>
<dbReference type="KEGG" id="fsm:CCS41_00760"/>
<evidence type="ECO:0000256" key="1">
    <source>
        <dbReference type="ARBA" id="ARBA00004453"/>
    </source>
</evidence>
<evidence type="ECO:0000256" key="7">
    <source>
        <dbReference type="SAM" id="Coils"/>
    </source>
</evidence>
<dbReference type="GO" id="GO:0003680">
    <property type="term" value="F:minor groove of adenine-thymine-rich DNA binding"/>
    <property type="evidence" value="ECO:0007669"/>
    <property type="project" value="TreeGrafter"/>
</dbReference>
<comment type="subcellular location">
    <subcellularLocation>
        <location evidence="1">Cytoplasm</location>
        <location evidence="1">Nucleoid</location>
    </subcellularLocation>
</comment>
<feature type="domain" description="DNA-binding protein H-NS-like C-terminal" evidence="9">
    <location>
        <begin position="87"/>
        <end position="135"/>
    </location>
</feature>
<dbReference type="InterPro" id="IPR027454">
    <property type="entry name" value="Histone_HNS_N"/>
</dbReference>
<dbReference type="STRING" id="1878942.GCA_900128755_00981"/>
<feature type="region of interest" description="Disordered" evidence="8">
    <location>
        <begin position="74"/>
        <end position="136"/>
    </location>
</feature>
<dbReference type="GO" id="GO:0030527">
    <property type="term" value="F:structural constituent of chromatin"/>
    <property type="evidence" value="ECO:0007669"/>
    <property type="project" value="InterPro"/>
</dbReference>
<dbReference type="InterPro" id="IPR054180">
    <property type="entry name" value="H-NS-like_N"/>
</dbReference>
<accession>A0A2U8I827</accession>
<evidence type="ECO:0000256" key="2">
    <source>
        <dbReference type="ARBA" id="ARBA00010610"/>
    </source>
</evidence>
<keyword evidence="4 5" id="KW-0238">DNA-binding</keyword>
<dbReference type="Proteomes" id="UP000261875">
    <property type="component" value="Chromosome"/>
</dbReference>
<sequence length="136" mass="15530">MSELLKTLNNVRTLRAQARECSLETLEEIFEKLSAIVEDRCKEAEEEREKSEERAHKKLEYLKMLAADGIEPAELLQGTASSKDTNKKQRVPRPPKYKYTDEKTGESKTWTGQGRTPAGIKEGLEQGKSLEDYQIK</sequence>
<dbReference type="PANTHER" id="PTHR38097">
    <property type="match status" value="1"/>
</dbReference>
<dbReference type="GO" id="GO:0003681">
    <property type="term" value="F:bent DNA binding"/>
    <property type="evidence" value="ECO:0007669"/>
    <property type="project" value="TreeGrafter"/>
</dbReference>
<reference evidence="10 11" key="1">
    <citation type="submission" date="2017-05" db="EMBL/GenBank/DDBJ databases">
        <title>Genome sequence of Candidatus Fukatsuia symbiotica and Candidatus Hamiltonella defensa from Acyrthosiphon pisum strain 5D.</title>
        <authorList>
            <person name="Patel V.A."/>
            <person name="Chevignon G."/>
            <person name="Russell J.A."/>
            <person name="Oliver K.M."/>
        </authorList>
    </citation>
    <scope>NUCLEOTIDE SEQUENCE [LARGE SCALE GENOMIC DNA]</scope>
    <source>
        <strain evidence="10 11">5D</strain>
    </source>
</reference>
<evidence type="ECO:0000256" key="8">
    <source>
        <dbReference type="SAM" id="MobiDB-lite"/>
    </source>
</evidence>
<name>A0A2U8I827_9GAMM</name>